<evidence type="ECO:0008006" key="3">
    <source>
        <dbReference type="Google" id="ProtNLM"/>
    </source>
</evidence>
<evidence type="ECO:0000313" key="1">
    <source>
        <dbReference type="EMBL" id="MDP9849799.1"/>
    </source>
</evidence>
<dbReference type="EMBL" id="JAUSQU010000001">
    <property type="protein sequence ID" value="MDP9849799.1"/>
    <property type="molecule type" value="Genomic_DNA"/>
</dbReference>
<keyword evidence="2" id="KW-1185">Reference proteome</keyword>
<name>A0ABT9QUW8_9ACTN</name>
<dbReference type="CDD" id="cd18722">
    <property type="entry name" value="PIN_NicB-like"/>
    <property type="match status" value="1"/>
</dbReference>
<evidence type="ECO:0000313" key="2">
    <source>
        <dbReference type="Proteomes" id="UP001225356"/>
    </source>
</evidence>
<comment type="caution">
    <text evidence="1">The sequence shown here is derived from an EMBL/GenBank/DDBJ whole genome shotgun (WGS) entry which is preliminary data.</text>
</comment>
<accession>A0ABT9QUW8</accession>
<protein>
    <recommendedName>
        <fullName evidence="3">NYN domain-containing protein</fullName>
    </recommendedName>
</protein>
<organism evidence="1 2">
    <name type="scientific">Streptosporangium lutulentum</name>
    <dbReference type="NCBI Taxonomy" id="1461250"/>
    <lineage>
        <taxon>Bacteria</taxon>
        <taxon>Bacillati</taxon>
        <taxon>Actinomycetota</taxon>
        <taxon>Actinomycetes</taxon>
        <taxon>Streptosporangiales</taxon>
        <taxon>Streptosporangiaceae</taxon>
        <taxon>Streptosporangium</taxon>
    </lineage>
</organism>
<dbReference type="Gene3D" id="3.40.50.1010">
    <property type="entry name" value="5'-nuclease"/>
    <property type="match status" value="1"/>
</dbReference>
<proteinExistence type="predicted"/>
<dbReference type="RefSeq" id="WP_307567834.1">
    <property type="nucleotide sequence ID" value="NZ_JAUSQU010000001.1"/>
</dbReference>
<dbReference type="Proteomes" id="UP001225356">
    <property type="component" value="Unassembled WGS sequence"/>
</dbReference>
<reference evidence="1 2" key="1">
    <citation type="submission" date="2023-07" db="EMBL/GenBank/DDBJ databases">
        <title>Sequencing the genomes of 1000 actinobacteria strains.</title>
        <authorList>
            <person name="Klenk H.-P."/>
        </authorList>
    </citation>
    <scope>NUCLEOTIDE SEQUENCE [LARGE SCALE GENOMIC DNA]</scope>
    <source>
        <strain evidence="1 2">DSM 46740</strain>
    </source>
</reference>
<gene>
    <name evidence="1" type="ORF">J2853_009010</name>
</gene>
<sequence>MITNVYVDGFNLFYGRLKGSPYKWLDLDTFTRRLLPAHEIRRIRYFTANVMAWPDDPDKPNRQDFYLRALATIPHLSIHLGRFQVSKVRMRLARPPLTGPRTVEVIKVEEKGTDVNIGAYLLSDALSGDCESAVVISNDADLAEPIRMVCHDHGLPVGIFNPGRRSTGSWQLQQIPPTFFRQIKTNAFETCQFPEKLQDHMGEIQRPASWHPDLWRK</sequence>